<dbReference type="Proteomes" id="UP001375539">
    <property type="component" value="Unassembled WGS sequence"/>
</dbReference>
<reference evidence="1" key="1">
    <citation type="submission" date="2024-03" db="EMBL/GenBank/DDBJ databases">
        <title>Novel Streptomyces species of biotechnological and ecological value are a feature of Machair soil.</title>
        <authorList>
            <person name="Prole J.R."/>
            <person name="Goodfellow M."/>
            <person name="Allenby N."/>
            <person name="Ward A.C."/>
        </authorList>
    </citation>
    <scope>NUCLEOTIDE SEQUENCE</scope>
    <source>
        <strain evidence="1">MS1.AVA.4</strain>
    </source>
</reference>
<sequence>MSYVGWDAGEKRTLCSVFIGDTSKLPTRLAWSTDAATADDNKRGASRQWTTP</sequence>
<evidence type="ECO:0000313" key="2">
    <source>
        <dbReference type="Proteomes" id="UP001375539"/>
    </source>
</evidence>
<keyword evidence="2" id="KW-1185">Reference proteome</keyword>
<gene>
    <name evidence="1" type="ORF">WKI58_00620</name>
</gene>
<organism evidence="1 2">
    <name type="scientific">Streptomyces pratisoli</name>
    <dbReference type="NCBI Taxonomy" id="3139917"/>
    <lineage>
        <taxon>Bacteria</taxon>
        <taxon>Bacillati</taxon>
        <taxon>Actinomycetota</taxon>
        <taxon>Actinomycetes</taxon>
        <taxon>Kitasatosporales</taxon>
        <taxon>Streptomycetaceae</taxon>
        <taxon>Streptomyces</taxon>
    </lineage>
</organism>
<protein>
    <submittedName>
        <fullName evidence="1">Uncharacterized protein</fullName>
    </submittedName>
</protein>
<name>A0ACC6Q9P0_9ACTN</name>
<proteinExistence type="predicted"/>
<comment type="caution">
    <text evidence="1">The sequence shown here is derived from an EMBL/GenBank/DDBJ whole genome shotgun (WGS) entry which is preliminary data.</text>
</comment>
<accession>A0ACC6Q9P0</accession>
<dbReference type="EMBL" id="JBBKAI010000002">
    <property type="protein sequence ID" value="MEJ8655044.1"/>
    <property type="molecule type" value="Genomic_DNA"/>
</dbReference>
<evidence type="ECO:0000313" key="1">
    <source>
        <dbReference type="EMBL" id="MEJ8655044.1"/>
    </source>
</evidence>